<dbReference type="AlphaFoldDB" id="A0A165E2C6"/>
<evidence type="ECO:0000313" key="1">
    <source>
        <dbReference type="EMBL" id="KZT06110.1"/>
    </source>
</evidence>
<name>A0A165E2C6_9APHY</name>
<dbReference type="RefSeq" id="XP_040763850.1">
    <property type="nucleotide sequence ID" value="XM_040901548.1"/>
</dbReference>
<accession>A0A165E2C6</accession>
<protein>
    <submittedName>
        <fullName evidence="1">Uncharacterized protein</fullName>
    </submittedName>
</protein>
<gene>
    <name evidence="1" type="ORF">LAESUDRAFT_198610</name>
</gene>
<dbReference type="GeneID" id="63818580"/>
<organism evidence="1 2">
    <name type="scientific">Laetiporus sulphureus 93-53</name>
    <dbReference type="NCBI Taxonomy" id="1314785"/>
    <lineage>
        <taxon>Eukaryota</taxon>
        <taxon>Fungi</taxon>
        <taxon>Dikarya</taxon>
        <taxon>Basidiomycota</taxon>
        <taxon>Agaricomycotina</taxon>
        <taxon>Agaricomycetes</taxon>
        <taxon>Polyporales</taxon>
        <taxon>Laetiporus</taxon>
    </lineage>
</organism>
<dbReference type="Proteomes" id="UP000076871">
    <property type="component" value="Unassembled WGS sequence"/>
</dbReference>
<keyword evidence="2" id="KW-1185">Reference proteome</keyword>
<dbReference type="EMBL" id="KV427626">
    <property type="protein sequence ID" value="KZT06110.1"/>
    <property type="molecule type" value="Genomic_DNA"/>
</dbReference>
<evidence type="ECO:0000313" key="2">
    <source>
        <dbReference type="Proteomes" id="UP000076871"/>
    </source>
</evidence>
<sequence length="124" mass="13983">MLSCGVERHTLSRDGKWLTLSEPTCLICAWTDYRPYICTHIVIRTGRLSLCVLVDGCLLINAGHQLVHLLEPHRPLQCASSAAKETLTVFFFFGFLLRVYRAFAGHLDACVRECILMPYHAAAF</sequence>
<reference evidence="1 2" key="1">
    <citation type="journal article" date="2016" name="Mol. Biol. Evol.">
        <title>Comparative Genomics of Early-Diverging Mushroom-Forming Fungi Provides Insights into the Origins of Lignocellulose Decay Capabilities.</title>
        <authorList>
            <person name="Nagy L.G."/>
            <person name="Riley R."/>
            <person name="Tritt A."/>
            <person name="Adam C."/>
            <person name="Daum C."/>
            <person name="Floudas D."/>
            <person name="Sun H."/>
            <person name="Yadav J.S."/>
            <person name="Pangilinan J."/>
            <person name="Larsson K.H."/>
            <person name="Matsuura K."/>
            <person name="Barry K."/>
            <person name="Labutti K."/>
            <person name="Kuo R."/>
            <person name="Ohm R.A."/>
            <person name="Bhattacharya S.S."/>
            <person name="Shirouzu T."/>
            <person name="Yoshinaga Y."/>
            <person name="Martin F.M."/>
            <person name="Grigoriev I.V."/>
            <person name="Hibbett D.S."/>
        </authorList>
    </citation>
    <scope>NUCLEOTIDE SEQUENCE [LARGE SCALE GENOMIC DNA]</scope>
    <source>
        <strain evidence="1 2">93-53</strain>
    </source>
</reference>
<dbReference type="InParanoid" id="A0A165E2C6"/>
<proteinExistence type="predicted"/>